<reference evidence="12 13" key="1">
    <citation type="submission" date="2017-11" db="EMBL/GenBank/DDBJ databases">
        <title>Draft Genome Sequence of Lactobacillus curieae NBRC 111893 isolated from Koso, a Japanese sugar-Vegetable Fermented Beverage.</title>
        <authorList>
            <person name="Chiou T.Y."/>
            <person name="Oshima K."/>
            <person name="Suda W."/>
            <person name="Hattori M."/>
            <person name="Takahashi T."/>
        </authorList>
    </citation>
    <scope>NUCLEOTIDE SEQUENCE [LARGE SCALE GENOMIC DNA]</scope>
    <source>
        <strain evidence="12 13">NBRC111893</strain>
    </source>
</reference>
<feature type="domain" description="ABC transmembrane type-1" evidence="11">
    <location>
        <begin position="14"/>
        <end position="296"/>
    </location>
</feature>
<dbReference type="OrthoDB" id="9770415at2"/>
<accession>A0A401FLS9</accession>
<gene>
    <name evidence="12" type="ORF">NBRC111893_1485</name>
</gene>
<feature type="transmembrane region" description="Helical" evidence="9">
    <location>
        <begin position="276"/>
        <end position="294"/>
    </location>
</feature>
<dbReference type="Proteomes" id="UP000286974">
    <property type="component" value="Unassembled WGS sequence"/>
</dbReference>
<dbReference type="SMART" id="SM00382">
    <property type="entry name" value="AAA"/>
    <property type="match status" value="1"/>
</dbReference>
<evidence type="ECO:0000259" key="10">
    <source>
        <dbReference type="PROSITE" id="PS50893"/>
    </source>
</evidence>
<evidence type="ECO:0000256" key="2">
    <source>
        <dbReference type="ARBA" id="ARBA00022448"/>
    </source>
</evidence>
<proteinExistence type="predicted"/>
<dbReference type="Pfam" id="PF00664">
    <property type="entry name" value="ABC_membrane"/>
    <property type="match status" value="1"/>
</dbReference>
<evidence type="ECO:0000256" key="8">
    <source>
        <dbReference type="ARBA" id="ARBA00023136"/>
    </source>
</evidence>
<evidence type="ECO:0000259" key="11">
    <source>
        <dbReference type="PROSITE" id="PS50929"/>
    </source>
</evidence>
<dbReference type="InterPro" id="IPR027417">
    <property type="entry name" value="P-loop_NTPase"/>
</dbReference>
<dbReference type="CDD" id="cd18548">
    <property type="entry name" value="ABC_6TM_Tm287_like"/>
    <property type="match status" value="1"/>
</dbReference>
<protein>
    <submittedName>
        <fullName evidence="12">Lipid A export ATP-binding/permease protein MsbA</fullName>
    </submittedName>
</protein>
<keyword evidence="3" id="KW-1003">Cell membrane</keyword>
<sequence>MFTQIKRLPIFQTIIAILFLLVQSATSLYLPYITARIINNGIAKGNTNYIWLQGVIMIGVAIIGLIGSMLSSWLFVKISYTVGGEIRSDLYRKILSFSKAEFDIFGSASLITRNTDDVNQIQTLIQTGTQFLLMAPIQMIGGIIMTWVLSPRFAMVFIIAIPFLVIIFAVIYKKVSPIYGKIQFFLDKLNLTFREGLTGIHVIRAFNKETSEFEKYSNLNKAYAKNSVVAGTIMGFFIPALSLILNFAALFIVWLGAQFVTNGTMNVGNIVGAVSYSTQIISGFATISYIIMMIPRGQTSANRVNAVLNQPLSIDDNGVNAEESTDKSLVFENVDYRFEGAEKKALSDINFSVKSGQTLAIIGSTGDGKSTLVNLISRLYDVESGQVILNGANVKDISQEKLHDQISYVPQNTMLFFGTIRSNMLVGKPDATDDEIWQALEMAEAKGFVDALDNGLDSMVAKAGDNFSGGQKQRLCIARALLKQADVYVFDDSFSALDFKTDTAVRYNMKTRTDSAMTIIVAQRISTITTADIIVVLDQGTVAGLGTHEELKESNPVYQQIMKSQSYQEAK</sequence>
<feature type="transmembrane region" description="Helical" evidence="9">
    <location>
        <begin position="228"/>
        <end position="256"/>
    </location>
</feature>
<evidence type="ECO:0000256" key="7">
    <source>
        <dbReference type="ARBA" id="ARBA00022989"/>
    </source>
</evidence>
<dbReference type="GO" id="GO:0005524">
    <property type="term" value="F:ATP binding"/>
    <property type="evidence" value="ECO:0007669"/>
    <property type="project" value="UniProtKB-KW"/>
</dbReference>
<dbReference type="PANTHER" id="PTHR43394">
    <property type="entry name" value="ATP-DEPENDENT PERMEASE MDL1, MITOCHONDRIAL"/>
    <property type="match status" value="1"/>
</dbReference>
<dbReference type="FunFam" id="3.40.50.300:FF:000854">
    <property type="entry name" value="Multidrug ABC transporter ATP-binding protein"/>
    <property type="match status" value="1"/>
</dbReference>
<evidence type="ECO:0000256" key="9">
    <source>
        <dbReference type="SAM" id="Phobius"/>
    </source>
</evidence>
<evidence type="ECO:0000256" key="3">
    <source>
        <dbReference type="ARBA" id="ARBA00022475"/>
    </source>
</evidence>
<keyword evidence="4 9" id="KW-0812">Transmembrane</keyword>
<keyword evidence="8 9" id="KW-0472">Membrane</keyword>
<dbReference type="Gene3D" id="3.40.50.300">
    <property type="entry name" value="P-loop containing nucleotide triphosphate hydrolases"/>
    <property type="match status" value="1"/>
</dbReference>
<keyword evidence="7 9" id="KW-1133">Transmembrane helix</keyword>
<evidence type="ECO:0000313" key="13">
    <source>
        <dbReference type="Proteomes" id="UP000286974"/>
    </source>
</evidence>
<dbReference type="Pfam" id="PF00005">
    <property type="entry name" value="ABC_tran"/>
    <property type="match status" value="1"/>
</dbReference>
<keyword evidence="13" id="KW-1185">Reference proteome</keyword>
<comment type="caution">
    <text evidence="12">The sequence shown here is derived from an EMBL/GenBank/DDBJ whole genome shotgun (WGS) entry which is preliminary data.</text>
</comment>
<keyword evidence="5" id="KW-0547">Nucleotide-binding</keyword>
<evidence type="ECO:0000256" key="1">
    <source>
        <dbReference type="ARBA" id="ARBA00004651"/>
    </source>
</evidence>
<keyword evidence="2" id="KW-0813">Transport</keyword>
<dbReference type="PANTHER" id="PTHR43394:SF1">
    <property type="entry name" value="ATP-BINDING CASSETTE SUB-FAMILY B MEMBER 10, MITOCHONDRIAL"/>
    <property type="match status" value="1"/>
</dbReference>
<dbReference type="InterPro" id="IPR003593">
    <property type="entry name" value="AAA+_ATPase"/>
</dbReference>
<evidence type="ECO:0000256" key="5">
    <source>
        <dbReference type="ARBA" id="ARBA00022741"/>
    </source>
</evidence>
<dbReference type="Gene3D" id="1.20.1560.10">
    <property type="entry name" value="ABC transporter type 1, transmembrane domain"/>
    <property type="match status" value="1"/>
</dbReference>
<dbReference type="GO" id="GO:0005886">
    <property type="term" value="C:plasma membrane"/>
    <property type="evidence" value="ECO:0007669"/>
    <property type="project" value="UniProtKB-SubCell"/>
</dbReference>
<dbReference type="EMBL" id="BEXA01000003">
    <property type="protein sequence ID" value="GAY73339.1"/>
    <property type="molecule type" value="Genomic_DNA"/>
</dbReference>
<dbReference type="PROSITE" id="PS50929">
    <property type="entry name" value="ABC_TM1F"/>
    <property type="match status" value="1"/>
</dbReference>
<evidence type="ECO:0000256" key="4">
    <source>
        <dbReference type="ARBA" id="ARBA00022692"/>
    </source>
</evidence>
<dbReference type="PROSITE" id="PS00211">
    <property type="entry name" value="ABC_TRANSPORTER_1"/>
    <property type="match status" value="1"/>
</dbReference>
<dbReference type="InterPro" id="IPR036640">
    <property type="entry name" value="ABC1_TM_sf"/>
</dbReference>
<dbReference type="PROSITE" id="PS50893">
    <property type="entry name" value="ABC_TRANSPORTER_2"/>
    <property type="match status" value="1"/>
</dbReference>
<evidence type="ECO:0000256" key="6">
    <source>
        <dbReference type="ARBA" id="ARBA00022840"/>
    </source>
</evidence>
<keyword evidence="6 12" id="KW-0067">ATP-binding</keyword>
<feature type="transmembrane region" description="Helical" evidence="9">
    <location>
        <begin position="155"/>
        <end position="172"/>
    </location>
</feature>
<dbReference type="InterPro" id="IPR011527">
    <property type="entry name" value="ABC1_TM_dom"/>
</dbReference>
<name>A0A401FLS9_9LACO</name>
<comment type="subcellular location">
    <subcellularLocation>
        <location evidence="1">Cell membrane</location>
        <topology evidence="1">Multi-pass membrane protein</topology>
    </subcellularLocation>
</comment>
<dbReference type="SUPFAM" id="SSF52540">
    <property type="entry name" value="P-loop containing nucleoside triphosphate hydrolases"/>
    <property type="match status" value="1"/>
</dbReference>
<dbReference type="GO" id="GO:0015421">
    <property type="term" value="F:ABC-type oligopeptide transporter activity"/>
    <property type="evidence" value="ECO:0007669"/>
    <property type="project" value="TreeGrafter"/>
</dbReference>
<feature type="domain" description="ABC transporter" evidence="10">
    <location>
        <begin position="329"/>
        <end position="564"/>
    </location>
</feature>
<dbReference type="GO" id="GO:0016887">
    <property type="term" value="F:ATP hydrolysis activity"/>
    <property type="evidence" value="ECO:0007669"/>
    <property type="project" value="InterPro"/>
</dbReference>
<feature type="transmembrane region" description="Helical" evidence="9">
    <location>
        <begin position="131"/>
        <end position="149"/>
    </location>
</feature>
<dbReference type="SUPFAM" id="SSF90123">
    <property type="entry name" value="ABC transporter transmembrane region"/>
    <property type="match status" value="1"/>
</dbReference>
<dbReference type="AlphaFoldDB" id="A0A401FLS9"/>
<dbReference type="InterPro" id="IPR039421">
    <property type="entry name" value="Type_1_exporter"/>
</dbReference>
<dbReference type="InterPro" id="IPR003439">
    <property type="entry name" value="ABC_transporter-like_ATP-bd"/>
</dbReference>
<feature type="transmembrane region" description="Helical" evidence="9">
    <location>
        <begin position="51"/>
        <end position="76"/>
    </location>
</feature>
<dbReference type="InterPro" id="IPR017871">
    <property type="entry name" value="ABC_transporter-like_CS"/>
</dbReference>
<dbReference type="RefSeq" id="WP_125008369.1">
    <property type="nucleotide sequence ID" value="NZ_BEXA01000003.1"/>
</dbReference>
<evidence type="ECO:0000313" key="12">
    <source>
        <dbReference type="EMBL" id="GAY73339.1"/>
    </source>
</evidence>
<organism evidence="12 13">
    <name type="scientific">Lentilactobacillus kosonis</name>
    <dbReference type="NCBI Taxonomy" id="2810561"/>
    <lineage>
        <taxon>Bacteria</taxon>
        <taxon>Bacillati</taxon>
        <taxon>Bacillota</taxon>
        <taxon>Bacilli</taxon>
        <taxon>Lactobacillales</taxon>
        <taxon>Lactobacillaceae</taxon>
        <taxon>Lentilactobacillus</taxon>
    </lineage>
</organism>